<feature type="chain" id="PRO_5035904515" evidence="1">
    <location>
        <begin position="23"/>
        <end position="158"/>
    </location>
</feature>
<dbReference type="AlphaFoldDB" id="A0A8S1HFK8"/>
<protein>
    <submittedName>
        <fullName evidence="2">Uncharacterized protein</fullName>
    </submittedName>
</protein>
<dbReference type="Proteomes" id="UP000835052">
    <property type="component" value="Unassembled WGS sequence"/>
</dbReference>
<evidence type="ECO:0000313" key="3">
    <source>
        <dbReference type="Proteomes" id="UP000835052"/>
    </source>
</evidence>
<name>A0A8S1HFK8_9PELO</name>
<organism evidence="2 3">
    <name type="scientific">Caenorhabditis auriculariae</name>
    <dbReference type="NCBI Taxonomy" id="2777116"/>
    <lineage>
        <taxon>Eukaryota</taxon>
        <taxon>Metazoa</taxon>
        <taxon>Ecdysozoa</taxon>
        <taxon>Nematoda</taxon>
        <taxon>Chromadorea</taxon>
        <taxon>Rhabditida</taxon>
        <taxon>Rhabditina</taxon>
        <taxon>Rhabditomorpha</taxon>
        <taxon>Rhabditoidea</taxon>
        <taxon>Rhabditidae</taxon>
        <taxon>Peloderinae</taxon>
        <taxon>Caenorhabditis</taxon>
    </lineage>
</organism>
<reference evidence="2" key="1">
    <citation type="submission" date="2020-10" db="EMBL/GenBank/DDBJ databases">
        <authorList>
            <person name="Kikuchi T."/>
        </authorList>
    </citation>
    <scope>NUCLEOTIDE SEQUENCE</scope>
    <source>
        <strain evidence="2">NKZ352</strain>
    </source>
</reference>
<evidence type="ECO:0000256" key="1">
    <source>
        <dbReference type="SAM" id="SignalP"/>
    </source>
</evidence>
<dbReference type="EMBL" id="CAJGYM010000040">
    <property type="protein sequence ID" value="CAD6193997.1"/>
    <property type="molecule type" value="Genomic_DNA"/>
</dbReference>
<proteinExistence type="predicted"/>
<keyword evidence="3" id="KW-1185">Reference proteome</keyword>
<gene>
    <name evidence="2" type="ORF">CAUJ_LOCUS9916</name>
</gene>
<keyword evidence="1" id="KW-0732">Signal</keyword>
<accession>A0A8S1HFK8</accession>
<comment type="caution">
    <text evidence="2">The sequence shown here is derived from an EMBL/GenBank/DDBJ whole genome shotgun (WGS) entry which is preliminary data.</text>
</comment>
<evidence type="ECO:0000313" key="2">
    <source>
        <dbReference type="EMBL" id="CAD6193997.1"/>
    </source>
</evidence>
<feature type="signal peptide" evidence="1">
    <location>
        <begin position="1"/>
        <end position="22"/>
    </location>
</feature>
<sequence length="158" mass="17507">MPRFTFLAVIVVLVSLTPMFTAEDTSSKRDNLTSNDVIAEKLSFISGKDVLHAFFKNTTAAKACSVADLCAPHLPLITTQLPLNLSPQELLVVERLSTPINASLLNEASLGIVSAVLLNTPRSRRGSDEFERILYSFAYTVQLQMQHIIEREGLEQFK</sequence>